<dbReference type="OrthoDB" id="10261563at2759"/>
<feature type="compositionally biased region" description="Basic residues" evidence="1">
    <location>
        <begin position="43"/>
        <end position="55"/>
    </location>
</feature>
<feature type="compositionally biased region" description="Basic and acidic residues" evidence="1">
    <location>
        <begin position="85"/>
        <end position="100"/>
    </location>
</feature>
<organism evidence="2 3">
    <name type="scientific">Phytophthora fragariaefolia</name>
    <dbReference type="NCBI Taxonomy" id="1490495"/>
    <lineage>
        <taxon>Eukaryota</taxon>
        <taxon>Sar</taxon>
        <taxon>Stramenopiles</taxon>
        <taxon>Oomycota</taxon>
        <taxon>Peronosporomycetes</taxon>
        <taxon>Peronosporales</taxon>
        <taxon>Peronosporaceae</taxon>
        <taxon>Phytophthora</taxon>
    </lineage>
</organism>
<evidence type="ECO:0000313" key="3">
    <source>
        <dbReference type="Proteomes" id="UP001165121"/>
    </source>
</evidence>
<sequence length="235" mass="27049">MGEQHKREVRHTIRTRRRNFGWRRVIHPILAASDLTTMGAAKPSKKQRGKLKASKNKKEAAKTHVKFDDNGDKVVPKKRARAVKKKDAEEVKEGGGKTDRSPEMIQQAKYYLEQWQKRDEPKADDELPWKFKVRCQLLLIARLSIGKSWNQCHDSRLMSVNICVIVFDHVENSAAVDPSVDVRGRCRAQSHVCYRAGVSQWYPGCCSNGKWRHRDTFVSIFGAELRCLWFSICSV</sequence>
<dbReference type="AlphaFoldDB" id="A0A9W6XHV4"/>
<protein>
    <submittedName>
        <fullName evidence="2">Unnamed protein product</fullName>
    </submittedName>
</protein>
<feature type="compositionally biased region" description="Basic and acidic residues" evidence="1">
    <location>
        <begin position="56"/>
        <end position="75"/>
    </location>
</feature>
<accession>A0A9W6XHV4</accession>
<comment type="caution">
    <text evidence="2">The sequence shown here is derived from an EMBL/GenBank/DDBJ whole genome shotgun (WGS) entry which is preliminary data.</text>
</comment>
<name>A0A9W6XHV4_9STRA</name>
<feature type="region of interest" description="Disordered" evidence="1">
    <location>
        <begin position="39"/>
        <end position="100"/>
    </location>
</feature>
<keyword evidence="3" id="KW-1185">Reference proteome</keyword>
<dbReference type="EMBL" id="BSXT01001177">
    <property type="protein sequence ID" value="GMF39591.1"/>
    <property type="molecule type" value="Genomic_DNA"/>
</dbReference>
<proteinExistence type="predicted"/>
<evidence type="ECO:0000256" key="1">
    <source>
        <dbReference type="SAM" id="MobiDB-lite"/>
    </source>
</evidence>
<evidence type="ECO:0000313" key="2">
    <source>
        <dbReference type="EMBL" id="GMF39591.1"/>
    </source>
</evidence>
<gene>
    <name evidence="2" type="ORF">Pfra01_001182200</name>
</gene>
<reference evidence="2" key="1">
    <citation type="submission" date="2023-04" db="EMBL/GenBank/DDBJ databases">
        <title>Phytophthora fragariaefolia NBRC 109709.</title>
        <authorList>
            <person name="Ichikawa N."/>
            <person name="Sato H."/>
            <person name="Tonouchi N."/>
        </authorList>
    </citation>
    <scope>NUCLEOTIDE SEQUENCE</scope>
    <source>
        <strain evidence="2">NBRC 109709</strain>
    </source>
</reference>
<dbReference type="Proteomes" id="UP001165121">
    <property type="component" value="Unassembled WGS sequence"/>
</dbReference>